<dbReference type="InterPro" id="IPR029055">
    <property type="entry name" value="Ntn_hydrolases_N"/>
</dbReference>
<dbReference type="EC" id="2.3.2.2" evidence="1"/>
<feature type="non-terminal residue" evidence="1">
    <location>
        <position position="73"/>
    </location>
</feature>
<dbReference type="SUPFAM" id="SSF56235">
    <property type="entry name" value="N-terminal nucleophile aminohydrolases (Ntn hydrolases)"/>
    <property type="match status" value="1"/>
</dbReference>
<keyword evidence="1" id="KW-0808">Transferase</keyword>
<dbReference type="EMBL" id="JBHLYQ010000065">
    <property type="protein sequence ID" value="MFC0082026.1"/>
    <property type="molecule type" value="Genomic_DNA"/>
</dbReference>
<dbReference type="InterPro" id="IPR052896">
    <property type="entry name" value="GGT-like_enzyme"/>
</dbReference>
<sequence length="73" mass="7001">MGTMRWAPGRPPAVARDGMVATSQVPAVLAGLGALRAGGSAADAAVAAAAVLCVAEPMATGLGGDCFALVYDG</sequence>
<reference evidence="1 2" key="1">
    <citation type="submission" date="2024-09" db="EMBL/GenBank/DDBJ databases">
        <authorList>
            <person name="Sun Q."/>
            <person name="Mori K."/>
        </authorList>
    </citation>
    <scope>NUCLEOTIDE SEQUENCE [LARGE SCALE GENOMIC DNA]</scope>
    <source>
        <strain evidence="1 2">JCM 15389</strain>
    </source>
</reference>
<gene>
    <name evidence="1" type="ORF">ACFFRE_07680</name>
</gene>
<comment type="caution">
    <text evidence="1">The sequence shown here is derived from an EMBL/GenBank/DDBJ whole genome shotgun (WGS) entry which is preliminary data.</text>
</comment>
<dbReference type="PANTHER" id="PTHR43881:SF1">
    <property type="entry name" value="GAMMA-GLUTAMYLTRANSPEPTIDASE (AFU_ORTHOLOGUE AFUA_4G13580)"/>
    <property type="match status" value="1"/>
</dbReference>
<dbReference type="PANTHER" id="PTHR43881">
    <property type="entry name" value="GAMMA-GLUTAMYLTRANSPEPTIDASE (AFU_ORTHOLOGUE AFUA_4G13580)"/>
    <property type="match status" value="1"/>
</dbReference>
<evidence type="ECO:0000313" key="2">
    <source>
        <dbReference type="Proteomes" id="UP001589788"/>
    </source>
</evidence>
<dbReference type="Proteomes" id="UP001589788">
    <property type="component" value="Unassembled WGS sequence"/>
</dbReference>
<proteinExistence type="predicted"/>
<protein>
    <submittedName>
        <fullName evidence="1">Gamma-glutamyltransferase</fullName>
        <ecNumber evidence="1">2.3.2.2</ecNumber>
    </submittedName>
</protein>
<dbReference type="GO" id="GO:0103068">
    <property type="term" value="F:leukotriene C4 gamma-glutamyl transferase activity"/>
    <property type="evidence" value="ECO:0007669"/>
    <property type="project" value="UniProtKB-EC"/>
</dbReference>
<dbReference type="RefSeq" id="WP_377789420.1">
    <property type="nucleotide sequence ID" value="NZ_JBHLYQ010000065.1"/>
</dbReference>
<dbReference type="Pfam" id="PF01019">
    <property type="entry name" value="G_glu_transpept"/>
    <property type="match status" value="1"/>
</dbReference>
<evidence type="ECO:0000313" key="1">
    <source>
        <dbReference type="EMBL" id="MFC0082026.1"/>
    </source>
</evidence>
<organism evidence="1 2">
    <name type="scientific">Aciditerrimonas ferrireducens</name>
    <dbReference type="NCBI Taxonomy" id="667306"/>
    <lineage>
        <taxon>Bacteria</taxon>
        <taxon>Bacillati</taxon>
        <taxon>Actinomycetota</taxon>
        <taxon>Acidimicrobiia</taxon>
        <taxon>Acidimicrobiales</taxon>
        <taxon>Acidimicrobiaceae</taxon>
        <taxon>Aciditerrimonas</taxon>
    </lineage>
</organism>
<keyword evidence="1" id="KW-0012">Acyltransferase</keyword>
<accession>A0ABV6C2W7</accession>
<name>A0ABV6C2W7_9ACTN</name>
<keyword evidence="2" id="KW-1185">Reference proteome</keyword>